<dbReference type="SUPFAM" id="SSF54001">
    <property type="entry name" value="Cysteine proteinases"/>
    <property type="match status" value="1"/>
</dbReference>
<dbReference type="Gene3D" id="3.10.620.30">
    <property type="match status" value="1"/>
</dbReference>
<feature type="region of interest" description="Disordered" evidence="1">
    <location>
        <begin position="32"/>
        <end position="51"/>
    </location>
</feature>
<dbReference type="RefSeq" id="WP_222873880.1">
    <property type="nucleotide sequence ID" value="NZ_CP039704.1"/>
</dbReference>
<dbReference type="AlphaFoldDB" id="A0A4D7C038"/>
<organism evidence="2 3">
    <name type="scientific">Hankyongella ginsenosidimutans</name>
    <dbReference type="NCBI Taxonomy" id="1763828"/>
    <lineage>
        <taxon>Bacteria</taxon>
        <taxon>Pseudomonadati</taxon>
        <taxon>Pseudomonadota</taxon>
        <taxon>Alphaproteobacteria</taxon>
        <taxon>Sphingomonadales</taxon>
        <taxon>Sphingomonadaceae</taxon>
        <taxon>Hankyongella</taxon>
    </lineage>
</organism>
<name>A0A4D7C038_9SPHN</name>
<dbReference type="PANTHER" id="PTHR39327:SF1">
    <property type="entry name" value="BLR5470 PROTEIN"/>
    <property type="match status" value="1"/>
</dbReference>
<evidence type="ECO:0008006" key="4">
    <source>
        <dbReference type="Google" id="ProtNLM"/>
    </source>
</evidence>
<protein>
    <recommendedName>
        <fullName evidence="4">Transglutaminase</fullName>
    </recommendedName>
</protein>
<dbReference type="PANTHER" id="PTHR39327">
    <property type="match status" value="1"/>
</dbReference>
<keyword evidence="3" id="KW-1185">Reference proteome</keyword>
<evidence type="ECO:0000313" key="2">
    <source>
        <dbReference type="EMBL" id="QCI79064.1"/>
    </source>
</evidence>
<dbReference type="Pfam" id="PF06035">
    <property type="entry name" value="Peptidase_C93"/>
    <property type="match status" value="1"/>
</dbReference>
<sequence length="209" mass="23231">MPASARTLFGAPERQFASVEQFPKWLDMLARERRGPPPTAPEPVAPPPGADAVLATSGACRPGSPICARPSFPDLLAEARKLPRLEQLRLINKALNGHRYITDPENWGVPDYWAAVRQFLARNGDCEDYAIAKYMALKALGYSIDEMRIVVLQDENLGVPHAILAVASGDGYLILDNQIGEVLPDRLIVHYRPIYSINERSWWLHQPPG</sequence>
<feature type="compositionally biased region" description="Pro residues" evidence="1">
    <location>
        <begin position="36"/>
        <end position="49"/>
    </location>
</feature>
<gene>
    <name evidence="2" type="ORF">E6W36_04140</name>
</gene>
<evidence type="ECO:0000256" key="1">
    <source>
        <dbReference type="SAM" id="MobiDB-lite"/>
    </source>
</evidence>
<dbReference type="KEGG" id="hgn:E6W36_04140"/>
<dbReference type="EMBL" id="CP039704">
    <property type="protein sequence ID" value="QCI79064.1"/>
    <property type="molecule type" value="Genomic_DNA"/>
</dbReference>
<dbReference type="InterPro" id="IPR010319">
    <property type="entry name" value="Transglutaminase-like_Cys_pept"/>
</dbReference>
<proteinExistence type="predicted"/>
<dbReference type="Proteomes" id="UP000298714">
    <property type="component" value="Chromosome"/>
</dbReference>
<accession>A0A4D7C038</accession>
<reference evidence="3" key="1">
    <citation type="submission" date="2019-04" db="EMBL/GenBank/DDBJ databases">
        <title>Complete genome sequence of Sphingomonas sp. W1-2-3.</title>
        <authorList>
            <person name="Im W.T."/>
        </authorList>
    </citation>
    <scope>NUCLEOTIDE SEQUENCE [LARGE SCALE GENOMIC DNA]</scope>
    <source>
        <strain evidence="3">W1-2-3</strain>
    </source>
</reference>
<dbReference type="InterPro" id="IPR038765">
    <property type="entry name" value="Papain-like_cys_pep_sf"/>
</dbReference>
<evidence type="ECO:0000313" key="3">
    <source>
        <dbReference type="Proteomes" id="UP000298714"/>
    </source>
</evidence>